<sequence length="99" mass="11276">MSYPFKAKRYRRYTEEALKDALSAVGNGMGLRDAAPVFRLPRCTVLRYVERYHAININMTCFRSSAQCPAREVQSSHWSPGVSLLYLTRSAFDILLPTS</sequence>
<dbReference type="EMBL" id="BDGG01000010">
    <property type="protein sequence ID" value="GAV04168.1"/>
    <property type="molecule type" value="Genomic_DNA"/>
</dbReference>
<dbReference type="SUPFAM" id="SSF46689">
    <property type="entry name" value="Homeodomain-like"/>
    <property type="match status" value="1"/>
</dbReference>
<proteinExistence type="predicted"/>
<dbReference type="Gene3D" id="1.10.10.60">
    <property type="entry name" value="Homeodomain-like"/>
    <property type="match status" value="1"/>
</dbReference>
<dbReference type="InterPro" id="IPR009057">
    <property type="entry name" value="Homeodomain-like_sf"/>
</dbReference>
<protein>
    <recommendedName>
        <fullName evidence="2">HTH psq-type domain-containing protein</fullName>
    </recommendedName>
</protein>
<evidence type="ECO:0000313" key="3">
    <source>
        <dbReference type="EMBL" id="GAV04168.1"/>
    </source>
</evidence>
<feature type="domain" description="HTH psq-type" evidence="2">
    <location>
        <begin position="14"/>
        <end position="51"/>
    </location>
</feature>
<reference evidence="3 4" key="1">
    <citation type="journal article" date="2016" name="Nat. Commun.">
        <title>Extremotolerant tardigrade genome and improved radiotolerance of human cultured cells by tardigrade-unique protein.</title>
        <authorList>
            <person name="Hashimoto T."/>
            <person name="Horikawa D.D."/>
            <person name="Saito Y."/>
            <person name="Kuwahara H."/>
            <person name="Kozuka-Hata H."/>
            <person name="Shin-I T."/>
            <person name="Minakuchi Y."/>
            <person name="Ohishi K."/>
            <person name="Motoyama A."/>
            <person name="Aizu T."/>
            <person name="Enomoto A."/>
            <person name="Kondo K."/>
            <person name="Tanaka S."/>
            <person name="Hara Y."/>
            <person name="Koshikawa S."/>
            <person name="Sagara H."/>
            <person name="Miura T."/>
            <person name="Yokobori S."/>
            <person name="Miyagawa K."/>
            <person name="Suzuki Y."/>
            <person name="Kubo T."/>
            <person name="Oyama M."/>
            <person name="Kohara Y."/>
            <person name="Fujiyama A."/>
            <person name="Arakawa K."/>
            <person name="Katayama T."/>
            <person name="Toyoda A."/>
            <person name="Kunieda T."/>
        </authorList>
    </citation>
    <scope>NUCLEOTIDE SEQUENCE [LARGE SCALE GENOMIC DNA]</scope>
    <source>
        <strain evidence="3 4">YOKOZUNA-1</strain>
    </source>
</reference>
<comment type="caution">
    <text evidence="3">The sequence shown here is derived from an EMBL/GenBank/DDBJ whole genome shotgun (WGS) entry which is preliminary data.</text>
</comment>
<dbReference type="OrthoDB" id="7697906at2759"/>
<dbReference type="Proteomes" id="UP000186922">
    <property type="component" value="Unassembled WGS sequence"/>
</dbReference>
<evidence type="ECO:0000313" key="4">
    <source>
        <dbReference type="Proteomes" id="UP000186922"/>
    </source>
</evidence>
<evidence type="ECO:0000259" key="2">
    <source>
        <dbReference type="Pfam" id="PF05225"/>
    </source>
</evidence>
<organism evidence="3 4">
    <name type="scientific">Ramazzottius varieornatus</name>
    <name type="common">Water bear</name>
    <name type="synonym">Tardigrade</name>
    <dbReference type="NCBI Taxonomy" id="947166"/>
    <lineage>
        <taxon>Eukaryota</taxon>
        <taxon>Metazoa</taxon>
        <taxon>Ecdysozoa</taxon>
        <taxon>Tardigrada</taxon>
        <taxon>Eutardigrada</taxon>
        <taxon>Parachela</taxon>
        <taxon>Hypsibioidea</taxon>
        <taxon>Ramazzottiidae</taxon>
        <taxon>Ramazzottius</taxon>
    </lineage>
</organism>
<accession>A0A1D1VWJ8</accession>
<name>A0A1D1VWJ8_RAMVA</name>
<evidence type="ECO:0000256" key="1">
    <source>
        <dbReference type="ARBA" id="ARBA00004123"/>
    </source>
</evidence>
<dbReference type="InterPro" id="IPR007889">
    <property type="entry name" value="HTH_Psq"/>
</dbReference>
<keyword evidence="4" id="KW-1185">Reference proteome</keyword>
<dbReference type="GO" id="GO:0003677">
    <property type="term" value="F:DNA binding"/>
    <property type="evidence" value="ECO:0007669"/>
    <property type="project" value="InterPro"/>
</dbReference>
<dbReference type="GO" id="GO:0005634">
    <property type="term" value="C:nucleus"/>
    <property type="evidence" value="ECO:0007669"/>
    <property type="project" value="UniProtKB-SubCell"/>
</dbReference>
<gene>
    <name evidence="3" type="primary">RvY_14484-1</name>
    <name evidence="3" type="synonym">RvY_14484.1</name>
    <name evidence="3" type="ORF">RvY_14484</name>
</gene>
<dbReference type="AlphaFoldDB" id="A0A1D1VWJ8"/>
<comment type="subcellular location">
    <subcellularLocation>
        <location evidence="1">Nucleus</location>
    </subcellularLocation>
</comment>
<dbReference type="Pfam" id="PF05225">
    <property type="entry name" value="HTH_psq"/>
    <property type="match status" value="1"/>
</dbReference>